<gene>
    <name evidence="1" type="ORF">A3C25_03105</name>
</gene>
<comment type="caution">
    <text evidence="1">The sequence shown here is derived from an EMBL/GenBank/DDBJ whole genome shotgun (WGS) entry which is preliminary data.</text>
</comment>
<reference evidence="1 2" key="1">
    <citation type="journal article" date="2016" name="Nat. Commun.">
        <title>Thousands of microbial genomes shed light on interconnected biogeochemical processes in an aquifer system.</title>
        <authorList>
            <person name="Anantharaman K."/>
            <person name="Brown C.T."/>
            <person name="Hug L.A."/>
            <person name="Sharon I."/>
            <person name="Castelle C.J."/>
            <person name="Probst A.J."/>
            <person name="Thomas B.C."/>
            <person name="Singh A."/>
            <person name="Wilkins M.J."/>
            <person name="Karaoz U."/>
            <person name="Brodie E.L."/>
            <person name="Williams K.H."/>
            <person name="Hubbard S.S."/>
            <person name="Banfield J.F."/>
        </authorList>
    </citation>
    <scope>NUCLEOTIDE SEQUENCE [LARGE SCALE GENOMIC DNA]</scope>
</reference>
<dbReference type="AlphaFoldDB" id="A0A1F7H0U3"/>
<dbReference type="Proteomes" id="UP000177913">
    <property type="component" value="Unassembled WGS sequence"/>
</dbReference>
<name>A0A1F7H0U3_9BACT</name>
<evidence type="ECO:0000313" key="2">
    <source>
        <dbReference type="Proteomes" id="UP000177913"/>
    </source>
</evidence>
<protein>
    <submittedName>
        <fullName evidence="1">Uncharacterized protein</fullName>
    </submittedName>
</protein>
<sequence length="156" mass="17175">MPINPTEAGLDPLYKDTLVETGRKTFSLDFLNVVLNTISIATKNYNAQIRPVDPLECGELLLVPRSARFTLPQSLALLALADGTDSTVICGLDHERRRVNQWQGQKIVATTRARTRVIVEEPVDLSENRDGSAIGIDTYHYAVSGMGLIFLAAIQH</sequence>
<organism evidence="1 2">
    <name type="scientific">Candidatus Roizmanbacteria bacterium RIFCSPHIGHO2_02_FULL_38_11</name>
    <dbReference type="NCBI Taxonomy" id="1802039"/>
    <lineage>
        <taxon>Bacteria</taxon>
        <taxon>Candidatus Roizmaniibacteriota</taxon>
    </lineage>
</organism>
<dbReference type="EMBL" id="MFZO01000019">
    <property type="protein sequence ID" value="OGK25020.1"/>
    <property type="molecule type" value="Genomic_DNA"/>
</dbReference>
<accession>A0A1F7H0U3</accession>
<proteinExistence type="predicted"/>
<evidence type="ECO:0000313" key="1">
    <source>
        <dbReference type="EMBL" id="OGK25020.1"/>
    </source>
</evidence>